<comment type="caution">
    <text evidence="1">The sequence shown here is derived from an EMBL/GenBank/DDBJ whole genome shotgun (WGS) entry which is preliminary data.</text>
</comment>
<dbReference type="AlphaFoldDB" id="A0AAW3N436"/>
<organism evidence="1 2">
    <name type="scientific">Burkholderia ubonensis</name>
    <dbReference type="NCBI Taxonomy" id="101571"/>
    <lineage>
        <taxon>Bacteria</taxon>
        <taxon>Pseudomonadati</taxon>
        <taxon>Pseudomonadota</taxon>
        <taxon>Betaproteobacteria</taxon>
        <taxon>Burkholderiales</taxon>
        <taxon>Burkholderiaceae</taxon>
        <taxon>Burkholderia</taxon>
        <taxon>Burkholderia cepacia complex</taxon>
    </lineage>
</organism>
<dbReference type="Proteomes" id="UP000056732">
    <property type="component" value="Unassembled WGS sequence"/>
</dbReference>
<reference evidence="1 2" key="1">
    <citation type="submission" date="2015-11" db="EMBL/GenBank/DDBJ databases">
        <title>Expanding the genomic diversity of Burkholderia species for the development of highly accurate diagnostics.</title>
        <authorList>
            <person name="Sahl J."/>
            <person name="Keim P."/>
            <person name="Wagner D."/>
        </authorList>
    </citation>
    <scope>NUCLEOTIDE SEQUENCE [LARGE SCALE GENOMIC DNA]</scope>
    <source>
        <strain evidence="1 2">MSMB1137WGS</strain>
    </source>
</reference>
<proteinExistence type="predicted"/>
<evidence type="ECO:0000313" key="2">
    <source>
        <dbReference type="Proteomes" id="UP000056732"/>
    </source>
</evidence>
<dbReference type="EMBL" id="LPDO01000154">
    <property type="protein sequence ID" value="KVT40568.1"/>
    <property type="molecule type" value="Genomic_DNA"/>
</dbReference>
<dbReference type="RefSeq" id="WP_059715002.1">
    <property type="nucleotide sequence ID" value="NZ_LOYE01000045.1"/>
</dbReference>
<gene>
    <name evidence="1" type="ORF">WK53_20635</name>
</gene>
<protein>
    <submittedName>
        <fullName evidence="1">Uncharacterized protein</fullName>
    </submittedName>
</protein>
<accession>A0AAW3N436</accession>
<evidence type="ECO:0000313" key="1">
    <source>
        <dbReference type="EMBL" id="KVT40568.1"/>
    </source>
</evidence>
<sequence length="64" mass="7042">MMETITLTTDQRIAARSAILMGAFAERQATLRLLIAQNQEHPSIANTYERELDDLLAAARAIAA</sequence>
<name>A0AAW3N436_9BURK</name>